<proteinExistence type="predicted"/>
<keyword evidence="3" id="KW-1185">Reference proteome</keyword>
<evidence type="ECO:0000313" key="2">
    <source>
        <dbReference type="EMBL" id="RUS33678.1"/>
    </source>
</evidence>
<feature type="region of interest" description="Disordered" evidence="1">
    <location>
        <begin position="46"/>
        <end position="88"/>
    </location>
</feature>
<gene>
    <name evidence="2" type="ORF">BC938DRAFT_470571</name>
</gene>
<dbReference type="Proteomes" id="UP000274822">
    <property type="component" value="Unassembled WGS sequence"/>
</dbReference>
<evidence type="ECO:0000313" key="3">
    <source>
        <dbReference type="Proteomes" id="UP000274822"/>
    </source>
</evidence>
<name>A0A433QV94_9FUNG</name>
<reference evidence="2 3" key="1">
    <citation type="journal article" date="2018" name="New Phytol.">
        <title>Phylogenomics of Endogonaceae and evolution of mycorrhizas within Mucoromycota.</title>
        <authorList>
            <person name="Chang Y."/>
            <person name="Desiro A."/>
            <person name="Na H."/>
            <person name="Sandor L."/>
            <person name="Lipzen A."/>
            <person name="Clum A."/>
            <person name="Barry K."/>
            <person name="Grigoriev I.V."/>
            <person name="Martin F.M."/>
            <person name="Stajich J.E."/>
            <person name="Smith M.E."/>
            <person name="Bonito G."/>
            <person name="Spatafora J.W."/>
        </authorList>
    </citation>
    <scope>NUCLEOTIDE SEQUENCE [LARGE SCALE GENOMIC DNA]</scope>
    <source>
        <strain evidence="2 3">AD002</strain>
    </source>
</reference>
<accession>A0A433QV94</accession>
<evidence type="ECO:0000256" key="1">
    <source>
        <dbReference type="SAM" id="MobiDB-lite"/>
    </source>
</evidence>
<comment type="caution">
    <text evidence="2">The sequence shown here is derived from an EMBL/GenBank/DDBJ whole genome shotgun (WGS) entry which is preliminary data.</text>
</comment>
<protein>
    <submittedName>
        <fullName evidence="2">Uncharacterized protein</fullName>
    </submittedName>
</protein>
<organism evidence="2 3">
    <name type="scientific">Jimgerdemannia flammicorona</name>
    <dbReference type="NCBI Taxonomy" id="994334"/>
    <lineage>
        <taxon>Eukaryota</taxon>
        <taxon>Fungi</taxon>
        <taxon>Fungi incertae sedis</taxon>
        <taxon>Mucoromycota</taxon>
        <taxon>Mucoromycotina</taxon>
        <taxon>Endogonomycetes</taxon>
        <taxon>Endogonales</taxon>
        <taxon>Endogonaceae</taxon>
        <taxon>Jimgerdemannia</taxon>
    </lineage>
</organism>
<feature type="compositionally biased region" description="Basic and acidic residues" evidence="1">
    <location>
        <begin position="60"/>
        <end position="80"/>
    </location>
</feature>
<dbReference type="AlphaFoldDB" id="A0A433QV94"/>
<feature type="compositionally biased region" description="Pro residues" evidence="1">
    <location>
        <begin position="46"/>
        <end position="55"/>
    </location>
</feature>
<sequence>MPRTTKYTQTYLNTAPPFVSYLYLSWDTIDIKTKGYAAKHKIPPMAPYRPCLPPRRPLHSRMDRQGRRNDPSALEKDMELPKAISTKS</sequence>
<dbReference type="EMBL" id="RBNJ01001013">
    <property type="protein sequence ID" value="RUS33678.1"/>
    <property type="molecule type" value="Genomic_DNA"/>
</dbReference>